<gene>
    <name evidence="7" type="ORF">QN277_002278</name>
</gene>
<keyword evidence="4 6" id="KW-0472">Membrane</keyword>
<dbReference type="PANTHER" id="PTHR11384">
    <property type="entry name" value="ATP-BINDING CASSETTE, SUB-FAMILY D MEMBER"/>
    <property type="match status" value="1"/>
</dbReference>
<evidence type="ECO:0000256" key="1">
    <source>
        <dbReference type="ARBA" id="ARBA00022448"/>
    </source>
</evidence>
<keyword evidence="2 6" id="KW-0812">Transmembrane</keyword>
<keyword evidence="8" id="KW-1185">Reference proteome</keyword>
<protein>
    <submittedName>
        <fullName evidence="7">Uncharacterized protein</fullName>
    </submittedName>
</protein>
<reference evidence="7" key="1">
    <citation type="submission" date="2023-10" db="EMBL/GenBank/DDBJ databases">
        <title>Chromosome-level genome of the transformable northern wattle, Acacia crassicarpa.</title>
        <authorList>
            <person name="Massaro I."/>
            <person name="Sinha N.R."/>
            <person name="Poethig S."/>
            <person name="Leichty A.R."/>
        </authorList>
    </citation>
    <scope>NUCLEOTIDE SEQUENCE</scope>
    <source>
        <strain evidence="7">Acra3RX</strain>
        <tissue evidence="7">Leaf</tissue>
    </source>
</reference>
<dbReference type="GO" id="GO:0005524">
    <property type="term" value="F:ATP binding"/>
    <property type="evidence" value="ECO:0007669"/>
    <property type="project" value="InterPro"/>
</dbReference>
<feature type="transmembrane region" description="Helical" evidence="6">
    <location>
        <begin position="86"/>
        <end position="106"/>
    </location>
</feature>
<keyword evidence="1" id="KW-0813">Transport</keyword>
<dbReference type="Gene3D" id="1.20.1560.10">
    <property type="entry name" value="ABC transporter type 1, transmembrane domain"/>
    <property type="match status" value="1"/>
</dbReference>
<feature type="region of interest" description="Disordered" evidence="5">
    <location>
        <begin position="1"/>
        <end position="50"/>
    </location>
</feature>
<accession>A0AAE1THR3</accession>
<proteinExistence type="predicted"/>
<evidence type="ECO:0000256" key="5">
    <source>
        <dbReference type="SAM" id="MobiDB-lite"/>
    </source>
</evidence>
<feature type="compositionally biased region" description="Basic residues" evidence="5">
    <location>
        <begin position="1"/>
        <end position="12"/>
    </location>
</feature>
<evidence type="ECO:0000256" key="6">
    <source>
        <dbReference type="SAM" id="Phobius"/>
    </source>
</evidence>
<dbReference type="GO" id="GO:0016020">
    <property type="term" value="C:membrane"/>
    <property type="evidence" value="ECO:0007669"/>
    <property type="project" value="InterPro"/>
</dbReference>
<dbReference type="PANTHER" id="PTHR11384:SF59">
    <property type="entry name" value="LYSOSOMAL COBALAMIN TRANSPORTER ABCD4"/>
    <property type="match status" value="1"/>
</dbReference>
<evidence type="ECO:0000313" key="7">
    <source>
        <dbReference type="EMBL" id="KAK4285602.1"/>
    </source>
</evidence>
<dbReference type="EMBL" id="JAWXYG010000001">
    <property type="protein sequence ID" value="KAK4285602.1"/>
    <property type="molecule type" value="Genomic_DNA"/>
</dbReference>
<keyword evidence="3 6" id="KW-1133">Transmembrane helix</keyword>
<dbReference type="Proteomes" id="UP001293593">
    <property type="component" value="Unassembled WGS sequence"/>
</dbReference>
<comment type="caution">
    <text evidence="7">The sequence shown here is derived from an EMBL/GenBank/DDBJ whole genome shotgun (WGS) entry which is preliminary data.</text>
</comment>
<sequence length="135" mass="15167">MSTYKSRARRRRNQIDNTGSFASSATTTTPLPLDPHKEKQQQEEELTDSGAVQGKVPDLLTVLRRFWKVATPYWSSDDKVQARLRLAAVFALTLATTGISVGFNFLGRDFYNALANKDQQQFTKQLLYYLGGFAG</sequence>
<evidence type="ECO:0000313" key="8">
    <source>
        <dbReference type="Proteomes" id="UP001293593"/>
    </source>
</evidence>
<evidence type="ECO:0000256" key="3">
    <source>
        <dbReference type="ARBA" id="ARBA00022989"/>
    </source>
</evidence>
<name>A0AAE1THR3_9FABA</name>
<feature type="compositionally biased region" description="Low complexity" evidence="5">
    <location>
        <begin position="22"/>
        <end position="31"/>
    </location>
</feature>
<dbReference type="InterPro" id="IPR036640">
    <property type="entry name" value="ABC1_TM_sf"/>
</dbReference>
<evidence type="ECO:0000256" key="4">
    <source>
        <dbReference type="ARBA" id="ARBA00023136"/>
    </source>
</evidence>
<dbReference type="AlphaFoldDB" id="A0AAE1THR3"/>
<organism evidence="7 8">
    <name type="scientific">Acacia crassicarpa</name>
    <name type="common">northern wattle</name>
    <dbReference type="NCBI Taxonomy" id="499986"/>
    <lineage>
        <taxon>Eukaryota</taxon>
        <taxon>Viridiplantae</taxon>
        <taxon>Streptophyta</taxon>
        <taxon>Embryophyta</taxon>
        <taxon>Tracheophyta</taxon>
        <taxon>Spermatophyta</taxon>
        <taxon>Magnoliopsida</taxon>
        <taxon>eudicotyledons</taxon>
        <taxon>Gunneridae</taxon>
        <taxon>Pentapetalae</taxon>
        <taxon>rosids</taxon>
        <taxon>fabids</taxon>
        <taxon>Fabales</taxon>
        <taxon>Fabaceae</taxon>
        <taxon>Caesalpinioideae</taxon>
        <taxon>mimosoid clade</taxon>
        <taxon>Acacieae</taxon>
        <taxon>Acacia</taxon>
    </lineage>
</organism>
<dbReference type="InterPro" id="IPR050835">
    <property type="entry name" value="ABC_transporter_sub-D"/>
</dbReference>
<evidence type="ECO:0000256" key="2">
    <source>
        <dbReference type="ARBA" id="ARBA00022692"/>
    </source>
</evidence>